<organism evidence="4 5">
    <name type="scientific">Trifolium medium</name>
    <dbReference type="NCBI Taxonomy" id="97028"/>
    <lineage>
        <taxon>Eukaryota</taxon>
        <taxon>Viridiplantae</taxon>
        <taxon>Streptophyta</taxon>
        <taxon>Embryophyta</taxon>
        <taxon>Tracheophyta</taxon>
        <taxon>Spermatophyta</taxon>
        <taxon>Magnoliopsida</taxon>
        <taxon>eudicotyledons</taxon>
        <taxon>Gunneridae</taxon>
        <taxon>Pentapetalae</taxon>
        <taxon>rosids</taxon>
        <taxon>fabids</taxon>
        <taxon>Fabales</taxon>
        <taxon>Fabaceae</taxon>
        <taxon>Papilionoideae</taxon>
        <taxon>50 kb inversion clade</taxon>
        <taxon>NPAAA clade</taxon>
        <taxon>Hologalegina</taxon>
        <taxon>IRL clade</taxon>
        <taxon>Trifolieae</taxon>
        <taxon>Trifolium</taxon>
    </lineage>
</organism>
<protein>
    <submittedName>
        <fullName evidence="4">Heat-shock protein</fullName>
    </submittedName>
</protein>
<name>A0A392PKS7_9FABA</name>
<dbReference type="Pfam" id="PF00012">
    <property type="entry name" value="HSP70"/>
    <property type="match status" value="1"/>
</dbReference>
<dbReference type="AlphaFoldDB" id="A0A392PKS7"/>
<dbReference type="GO" id="GO:0005524">
    <property type="term" value="F:ATP binding"/>
    <property type="evidence" value="ECO:0007669"/>
    <property type="project" value="UniProtKB-KW"/>
</dbReference>
<keyword evidence="1" id="KW-0547">Nucleotide-binding</keyword>
<dbReference type="Gene3D" id="1.20.1270.10">
    <property type="match status" value="1"/>
</dbReference>
<reference evidence="4 5" key="1">
    <citation type="journal article" date="2018" name="Front. Plant Sci.">
        <title>Red Clover (Trifolium pratense) and Zigzag Clover (T. medium) - A Picture of Genomic Similarities and Differences.</title>
        <authorList>
            <person name="Dluhosova J."/>
            <person name="Istvanek J."/>
            <person name="Nedelnik J."/>
            <person name="Repkova J."/>
        </authorList>
    </citation>
    <scope>NUCLEOTIDE SEQUENCE [LARGE SCALE GENOMIC DNA]</scope>
    <source>
        <strain evidence="5">cv. 10/8</strain>
        <tissue evidence="4">Leaf</tissue>
    </source>
</reference>
<keyword evidence="2" id="KW-0067">ATP-binding</keyword>
<feature type="coiled-coil region" evidence="3">
    <location>
        <begin position="50"/>
        <end position="85"/>
    </location>
</feature>
<evidence type="ECO:0000256" key="2">
    <source>
        <dbReference type="ARBA" id="ARBA00022840"/>
    </source>
</evidence>
<keyword evidence="5" id="KW-1185">Reference proteome</keyword>
<evidence type="ECO:0000313" key="4">
    <source>
        <dbReference type="EMBL" id="MCI12109.1"/>
    </source>
</evidence>
<evidence type="ECO:0000256" key="1">
    <source>
        <dbReference type="ARBA" id="ARBA00022741"/>
    </source>
</evidence>
<dbReference type="InterPro" id="IPR029048">
    <property type="entry name" value="HSP70_C_sf"/>
</dbReference>
<evidence type="ECO:0000313" key="5">
    <source>
        <dbReference type="Proteomes" id="UP000265520"/>
    </source>
</evidence>
<dbReference type="GO" id="GO:0140662">
    <property type="term" value="F:ATP-dependent protein folding chaperone"/>
    <property type="evidence" value="ECO:0007669"/>
    <property type="project" value="InterPro"/>
</dbReference>
<comment type="caution">
    <text evidence="4">The sequence shown here is derived from an EMBL/GenBank/DDBJ whole genome shotgun (WGS) entry which is preliminary data.</text>
</comment>
<keyword evidence="3" id="KW-0175">Coiled coil</keyword>
<sequence>MIREAENYRIEDEKFLRKANVMNALDLCVYKMKNALKNKEVKVKLSSKEKDRIDREITKATDLLDSAQQREIDVLENHLKELESSIFQQIIGRYV</sequence>
<dbReference type="EMBL" id="LXQA010082795">
    <property type="protein sequence ID" value="MCI12109.1"/>
    <property type="molecule type" value="Genomic_DNA"/>
</dbReference>
<dbReference type="SUPFAM" id="SSF100934">
    <property type="entry name" value="Heat shock protein 70kD (HSP70), C-terminal subdomain"/>
    <property type="match status" value="1"/>
</dbReference>
<evidence type="ECO:0000256" key="3">
    <source>
        <dbReference type="SAM" id="Coils"/>
    </source>
</evidence>
<accession>A0A392PKS7</accession>
<proteinExistence type="predicted"/>
<dbReference type="Proteomes" id="UP000265520">
    <property type="component" value="Unassembled WGS sequence"/>
</dbReference>
<dbReference type="InterPro" id="IPR013126">
    <property type="entry name" value="Hsp_70_fam"/>
</dbReference>